<feature type="region of interest" description="Disordered" evidence="1">
    <location>
        <begin position="239"/>
        <end position="283"/>
    </location>
</feature>
<reference evidence="2" key="1">
    <citation type="journal article" date="2019" name="Environ. Microbiol.">
        <title>Fungal ecological strategies reflected in gene transcription - a case study of two litter decomposers.</title>
        <authorList>
            <person name="Barbi F."/>
            <person name="Kohler A."/>
            <person name="Barry K."/>
            <person name="Baskaran P."/>
            <person name="Daum C."/>
            <person name="Fauchery L."/>
            <person name="Ihrmark K."/>
            <person name="Kuo A."/>
            <person name="LaButti K."/>
            <person name="Lipzen A."/>
            <person name="Morin E."/>
            <person name="Grigoriev I.V."/>
            <person name="Henrissat B."/>
            <person name="Lindahl B."/>
            <person name="Martin F."/>
        </authorList>
    </citation>
    <scope>NUCLEOTIDE SEQUENCE</scope>
    <source>
        <strain evidence="2">JB14</strain>
    </source>
</reference>
<evidence type="ECO:0000256" key="1">
    <source>
        <dbReference type="SAM" id="MobiDB-lite"/>
    </source>
</evidence>
<dbReference type="AlphaFoldDB" id="A0A6A4GJU2"/>
<dbReference type="EMBL" id="ML769934">
    <property type="protein sequence ID" value="KAE9385901.1"/>
    <property type="molecule type" value="Genomic_DNA"/>
</dbReference>
<proteinExistence type="predicted"/>
<protein>
    <submittedName>
        <fullName evidence="2">Uncharacterized protein</fullName>
    </submittedName>
</protein>
<dbReference type="Proteomes" id="UP000799118">
    <property type="component" value="Unassembled WGS sequence"/>
</dbReference>
<dbReference type="OrthoDB" id="3055021at2759"/>
<keyword evidence="3" id="KW-1185">Reference proteome</keyword>
<evidence type="ECO:0000313" key="2">
    <source>
        <dbReference type="EMBL" id="KAE9385901.1"/>
    </source>
</evidence>
<sequence length="421" mass="46172">MPDSSSYSTSSPELDLQCWHILWQYAGSNSINLPKVEEQLLNIFKDSIYEYNNSKWHLYLSRIVGIKSDTEDHISIIAEIEEEIDYMVSAVYTTQASSPPLSLPLPPHPTASNVLDMELNMDSVLQSPSLPLPPHPAASNILDMELDLDSVLQSPPVALFTPKPAAPGSLSFSLSGNSPCSLLSTQMSGKAKITLKEYMERKKQDKGYAAKRAQDYSPMKVDPQLSVIHDFPDLSTHLYATPAPPASATPVAQDPQVPASSPYLHATPAPPAPPTSAIPEAQEPQVPASFPRLCSFDGRVGAAFMQLGIFVTTPNMDVLHAPIGHCETSMRQQNNFAKDNPLYWLQPYHYAVGHLAVIPYPNNSVDHPLHWAWYQPMSGDFESVNVPGLAGTVHPAPTLEAEMVKLSRTVLETISKLTEEQ</sequence>
<gene>
    <name evidence="2" type="ORF">BT96DRAFT_1006617</name>
</gene>
<accession>A0A6A4GJU2</accession>
<name>A0A6A4GJU2_9AGAR</name>
<organism evidence="2 3">
    <name type="scientific">Gymnopus androsaceus JB14</name>
    <dbReference type="NCBI Taxonomy" id="1447944"/>
    <lineage>
        <taxon>Eukaryota</taxon>
        <taxon>Fungi</taxon>
        <taxon>Dikarya</taxon>
        <taxon>Basidiomycota</taxon>
        <taxon>Agaricomycotina</taxon>
        <taxon>Agaricomycetes</taxon>
        <taxon>Agaricomycetidae</taxon>
        <taxon>Agaricales</taxon>
        <taxon>Marasmiineae</taxon>
        <taxon>Omphalotaceae</taxon>
        <taxon>Gymnopus</taxon>
    </lineage>
</organism>
<evidence type="ECO:0000313" key="3">
    <source>
        <dbReference type="Proteomes" id="UP000799118"/>
    </source>
</evidence>